<dbReference type="EMBL" id="CP151501">
    <property type="protein sequence ID" value="WZN59061.1"/>
    <property type="molecule type" value="Genomic_DNA"/>
</dbReference>
<keyword evidence="1" id="KW-0732">Signal</keyword>
<dbReference type="AlphaFoldDB" id="A0AAX4NZC1"/>
<protein>
    <submittedName>
        <fullName evidence="2">Uncharacterized protein</fullName>
    </submittedName>
</protein>
<evidence type="ECO:0000313" key="3">
    <source>
        <dbReference type="Proteomes" id="UP001472866"/>
    </source>
</evidence>
<proteinExistence type="predicted"/>
<sequence>MACGIMIFAIFALLVATVVTCVSGTRLLQQGFPVSRLGPRLGSAARARRPPSARFYCNGGLARNARNDFIVSLKGGYDLDLVIDSLERVPENLQTFQQLDMFSATLSQGDVLALLRNEAVDYVECDAKVSVGAGR</sequence>
<gene>
    <name evidence="2" type="ORF">HKI87_01g05860</name>
</gene>
<evidence type="ECO:0000256" key="1">
    <source>
        <dbReference type="SAM" id="SignalP"/>
    </source>
</evidence>
<name>A0AAX4NZC1_9CHLO</name>
<dbReference type="InterPro" id="IPR037045">
    <property type="entry name" value="S8pro/Inhibitor_I9_sf"/>
</dbReference>
<dbReference type="Proteomes" id="UP001472866">
    <property type="component" value="Chromosome 01"/>
</dbReference>
<feature type="signal peptide" evidence="1">
    <location>
        <begin position="1"/>
        <end position="24"/>
    </location>
</feature>
<accession>A0AAX4NZC1</accession>
<dbReference type="Gene3D" id="3.30.70.80">
    <property type="entry name" value="Peptidase S8 propeptide/proteinase inhibitor I9"/>
    <property type="match status" value="1"/>
</dbReference>
<keyword evidence="3" id="KW-1185">Reference proteome</keyword>
<organism evidence="2 3">
    <name type="scientific">Chloropicon roscoffensis</name>
    <dbReference type="NCBI Taxonomy" id="1461544"/>
    <lineage>
        <taxon>Eukaryota</taxon>
        <taxon>Viridiplantae</taxon>
        <taxon>Chlorophyta</taxon>
        <taxon>Chloropicophyceae</taxon>
        <taxon>Chloropicales</taxon>
        <taxon>Chloropicaceae</taxon>
        <taxon>Chloropicon</taxon>
    </lineage>
</organism>
<evidence type="ECO:0000313" key="2">
    <source>
        <dbReference type="EMBL" id="WZN59061.1"/>
    </source>
</evidence>
<feature type="chain" id="PRO_5043500683" evidence="1">
    <location>
        <begin position="25"/>
        <end position="135"/>
    </location>
</feature>
<reference evidence="2 3" key="1">
    <citation type="submission" date="2024-03" db="EMBL/GenBank/DDBJ databases">
        <title>Complete genome sequence of the green alga Chloropicon roscoffensis RCC1871.</title>
        <authorList>
            <person name="Lemieux C."/>
            <person name="Pombert J.-F."/>
            <person name="Otis C."/>
            <person name="Turmel M."/>
        </authorList>
    </citation>
    <scope>NUCLEOTIDE SEQUENCE [LARGE SCALE GENOMIC DNA]</scope>
    <source>
        <strain evidence="2 3">RCC1871</strain>
    </source>
</reference>
<dbReference type="SUPFAM" id="SSF54897">
    <property type="entry name" value="Protease propeptides/inhibitors"/>
    <property type="match status" value="1"/>
</dbReference>